<accession>A0A3N1Y2D8</accession>
<keyword evidence="7" id="KW-1133">Transmembrane helix</keyword>
<dbReference type="GO" id="GO:0030313">
    <property type="term" value="C:cell envelope"/>
    <property type="evidence" value="ECO:0007669"/>
    <property type="project" value="UniProtKB-SubCell"/>
</dbReference>
<evidence type="ECO:0000313" key="10">
    <source>
        <dbReference type="Proteomes" id="UP000273083"/>
    </source>
</evidence>
<evidence type="ECO:0000256" key="3">
    <source>
        <dbReference type="ARBA" id="ARBA00022723"/>
    </source>
</evidence>
<evidence type="ECO:0000256" key="6">
    <source>
        <dbReference type="ARBA" id="ARBA00034344"/>
    </source>
</evidence>
<dbReference type="RefSeq" id="WP_123607792.1">
    <property type="nucleotide sequence ID" value="NZ_RJVG01000001.1"/>
</dbReference>
<evidence type="ECO:0000256" key="5">
    <source>
        <dbReference type="ARBA" id="ARBA00034323"/>
    </source>
</evidence>
<evidence type="ECO:0000256" key="1">
    <source>
        <dbReference type="ARBA" id="ARBA00004196"/>
    </source>
</evidence>
<dbReference type="Gene3D" id="3.40.50.2300">
    <property type="match status" value="2"/>
</dbReference>
<keyword evidence="7" id="KW-0812">Transmembrane</keyword>
<dbReference type="CDD" id="cd01539">
    <property type="entry name" value="PBP1_GGBP"/>
    <property type="match status" value="1"/>
</dbReference>
<keyword evidence="7" id="KW-0472">Membrane</keyword>
<evidence type="ECO:0000259" key="8">
    <source>
        <dbReference type="Pfam" id="PF13407"/>
    </source>
</evidence>
<comment type="similarity">
    <text evidence="2">Belongs to the bacterial solute-binding protein 2 family.</text>
</comment>
<evidence type="ECO:0000256" key="2">
    <source>
        <dbReference type="ARBA" id="ARBA00007639"/>
    </source>
</evidence>
<reference evidence="9 10" key="1">
    <citation type="submission" date="2018-11" db="EMBL/GenBank/DDBJ databases">
        <title>Genomic Encyclopedia of Type Strains, Phase IV (KMG-IV): sequencing the most valuable type-strain genomes for metagenomic binning, comparative biology and taxonomic classification.</title>
        <authorList>
            <person name="Goeker M."/>
        </authorList>
    </citation>
    <scope>NUCLEOTIDE SEQUENCE [LARGE SCALE GENOMIC DNA]</scope>
    <source>
        <strain evidence="9 10">DSM 26537</strain>
    </source>
</reference>
<dbReference type="SUPFAM" id="SSF53822">
    <property type="entry name" value="Periplasmic binding protein-like I"/>
    <property type="match status" value="1"/>
</dbReference>
<feature type="transmembrane region" description="Helical" evidence="7">
    <location>
        <begin position="12"/>
        <end position="31"/>
    </location>
</feature>
<dbReference type="Pfam" id="PF13407">
    <property type="entry name" value="Peripla_BP_4"/>
    <property type="match status" value="1"/>
</dbReference>
<dbReference type="GO" id="GO:0046872">
    <property type="term" value="F:metal ion binding"/>
    <property type="evidence" value="ECO:0007669"/>
    <property type="project" value="UniProtKB-KW"/>
</dbReference>
<dbReference type="PANTHER" id="PTHR46847:SF1">
    <property type="entry name" value="D-ALLOSE-BINDING PERIPLASMIC PROTEIN-RELATED"/>
    <property type="match status" value="1"/>
</dbReference>
<comment type="subunit">
    <text evidence="5">The ABC transporter complex is composed of one ATP-binding protein (MglA), two transmembrane proteins (MglC) and a solute-binding protein (MglB).</text>
</comment>
<evidence type="ECO:0000313" key="9">
    <source>
        <dbReference type="EMBL" id="ROR31702.1"/>
    </source>
</evidence>
<proteinExistence type="inferred from homology"/>
<name>A0A3N1Y2D8_9FIRM</name>
<dbReference type="Proteomes" id="UP000273083">
    <property type="component" value="Unassembled WGS sequence"/>
</dbReference>
<dbReference type="OrthoDB" id="9769193at2"/>
<dbReference type="InterPro" id="IPR044085">
    <property type="entry name" value="MglB-like_PBP1"/>
</dbReference>
<dbReference type="InterPro" id="IPR028082">
    <property type="entry name" value="Peripla_BP_I"/>
</dbReference>
<keyword evidence="10" id="KW-1185">Reference proteome</keyword>
<organism evidence="9 10">
    <name type="scientific">Mobilisporobacter senegalensis</name>
    <dbReference type="NCBI Taxonomy" id="1329262"/>
    <lineage>
        <taxon>Bacteria</taxon>
        <taxon>Bacillati</taxon>
        <taxon>Bacillota</taxon>
        <taxon>Clostridia</taxon>
        <taxon>Lachnospirales</taxon>
        <taxon>Lachnospiraceae</taxon>
        <taxon>Mobilisporobacter</taxon>
    </lineage>
</organism>
<comment type="caution">
    <text evidence="9">The sequence shown here is derived from an EMBL/GenBank/DDBJ whole genome shotgun (WGS) entry which is preliminary data.</text>
</comment>
<dbReference type="PANTHER" id="PTHR46847">
    <property type="entry name" value="D-ALLOSE-BINDING PERIPLASMIC PROTEIN-RELATED"/>
    <property type="match status" value="1"/>
</dbReference>
<keyword evidence="3" id="KW-0479">Metal-binding</keyword>
<dbReference type="AlphaFoldDB" id="A0A3N1Y2D8"/>
<protein>
    <recommendedName>
        <fullName evidence="6">D-galactose/methyl-galactoside binding periplasmic protein MglB</fullName>
    </recommendedName>
</protein>
<feature type="domain" description="Periplasmic binding protein" evidence="8">
    <location>
        <begin position="43"/>
        <end position="317"/>
    </location>
</feature>
<dbReference type="GO" id="GO:0030246">
    <property type="term" value="F:carbohydrate binding"/>
    <property type="evidence" value="ECO:0007669"/>
    <property type="project" value="InterPro"/>
</dbReference>
<evidence type="ECO:0000256" key="4">
    <source>
        <dbReference type="ARBA" id="ARBA00022729"/>
    </source>
</evidence>
<dbReference type="EMBL" id="RJVG01000001">
    <property type="protein sequence ID" value="ROR31702.1"/>
    <property type="molecule type" value="Genomic_DNA"/>
</dbReference>
<dbReference type="InterPro" id="IPR025997">
    <property type="entry name" value="SBP_2_dom"/>
</dbReference>
<sequence>MNRIRKNKDIIMMIILLCIVIIVAFQIKIFAGKDQKKVDSIRIGVAAYKVNDAFISTVLSDLLESAKACEQKNNIKIRVDISDGKEDQMIQNAQIDKYIALDYDVICVNMVDRTMAATIVDKAKSADIPIVFFNREPVEEDMLRWDKMYYVGADAKEAGVLQGEMIVDAYNKDKSFIDRNGDGTVAYVILEGESGHQDSLVRTEWSVQTLKNGGMKVEKLTGAIADWDRNQAKVFMEKWLKEYGNQIELIISNNDDMALGAIDAIKMLNMEQIATVGIDGIPQALASIEEEKLLGTVVSESKLHAQAIFDIAYSLGKEQSVDTEKLIQGKYVRVKQYKFTKED</sequence>
<comment type="subcellular location">
    <subcellularLocation>
        <location evidence="1">Cell envelope</location>
    </subcellularLocation>
</comment>
<evidence type="ECO:0000256" key="7">
    <source>
        <dbReference type="SAM" id="Phobius"/>
    </source>
</evidence>
<gene>
    <name evidence="9" type="ORF">EDD66_101320</name>
</gene>
<keyword evidence="4" id="KW-0732">Signal</keyword>